<keyword evidence="5 6" id="KW-0472">Membrane</keyword>
<comment type="subcellular location">
    <subcellularLocation>
        <location evidence="1">Cell membrane</location>
        <topology evidence="1">Multi-pass membrane protein</topology>
    </subcellularLocation>
</comment>
<evidence type="ECO:0000256" key="7">
    <source>
        <dbReference type="SAM" id="SignalP"/>
    </source>
</evidence>
<accession>A0ABX1R9H5</accession>
<dbReference type="RefSeq" id="WP_169393959.1">
    <property type="nucleotide sequence ID" value="NZ_BAAAJH010000017.1"/>
</dbReference>
<evidence type="ECO:0000313" key="9">
    <source>
        <dbReference type="EMBL" id="NMH75878.1"/>
    </source>
</evidence>
<keyword evidence="3 6" id="KW-0812">Transmembrane</keyword>
<keyword evidence="7" id="KW-0732">Signal</keyword>
<feature type="signal peptide" evidence="7">
    <location>
        <begin position="1"/>
        <end position="20"/>
    </location>
</feature>
<evidence type="ECO:0000256" key="1">
    <source>
        <dbReference type="ARBA" id="ARBA00004651"/>
    </source>
</evidence>
<dbReference type="InterPro" id="IPR018076">
    <property type="entry name" value="T2SS_GspF_dom"/>
</dbReference>
<dbReference type="Proteomes" id="UP001296706">
    <property type="component" value="Unassembled WGS sequence"/>
</dbReference>
<dbReference type="EMBL" id="JAAXKY010000003">
    <property type="protein sequence ID" value="NMH75878.1"/>
    <property type="molecule type" value="Genomic_DNA"/>
</dbReference>
<dbReference type="Pfam" id="PF00482">
    <property type="entry name" value="T2SSF"/>
    <property type="match status" value="1"/>
</dbReference>
<evidence type="ECO:0000256" key="5">
    <source>
        <dbReference type="ARBA" id="ARBA00023136"/>
    </source>
</evidence>
<evidence type="ECO:0000259" key="8">
    <source>
        <dbReference type="Pfam" id="PF00482"/>
    </source>
</evidence>
<evidence type="ECO:0000313" key="10">
    <source>
        <dbReference type="Proteomes" id="UP001296706"/>
    </source>
</evidence>
<feature type="chain" id="PRO_5047347379" description="Type II secretion system protein GspF domain-containing protein" evidence="7">
    <location>
        <begin position="21"/>
        <end position="265"/>
    </location>
</feature>
<dbReference type="PANTHER" id="PTHR35007:SF4">
    <property type="entry name" value="CONSERVED TRANSMEMBRANE PROTEIN-RELATED"/>
    <property type="match status" value="1"/>
</dbReference>
<keyword evidence="2" id="KW-1003">Cell membrane</keyword>
<protein>
    <recommendedName>
        <fullName evidence="8">Type II secretion system protein GspF domain-containing protein</fullName>
    </recommendedName>
</protein>
<dbReference type="PANTHER" id="PTHR35007">
    <property type="entry name" value="INTEGRAL MEMBRANE PROTEIN-RELATED"/>
    <property type="match status" value="1"/>
</dbReference>
<keyword evidence="4 6" id="KW-1133">Transmembrane helix</keyword>
<proteinExistence type="predicted"/>
<reference evidence="9 10" key="1">
    <citation type="submission" date="2020-04" db="EMBL/GenBank/DDBJ databases">
        <authorList>
            <person name="Klaysubun C."/>
            <person name="Duangmal K."/>
            <person name="Lipun K."/>
        </authorList>
    </citation>
    <scope>NUCLEOTIDE SEQUENCE [LARGE SCALE GENOMIC DNA]</scope>
    <source>
        <strain evidence="9 10">JCM 11839</strain>
    </source>
</reference>
<feature type="transmembrane region" description="Helical" evidence="6">
    <location>
        <begin position="44"/>
        <end position="70"/>
    </location>
</feature>
<gene>
    <name evidence="9" type="ORF">HF577_01990</name>
</gene>
<evidence type="ECO:0000256" key="6">
    <source>
        <dbReference type="SAM" id="Phobius"/>
    </source>
</evidence>
<organism evidence="9 10">
    <name type="scientific">Pseudonocardia xinjiangensis</name>
    <dbReference type="NCBI Taxonomy" id="75289"/>
    <lineage>
        <taxon>Bacteria</taxon>
        <taxon>Bacillati</taxon>
        <taxon>Actinomycetota</taxon>
        <taxon>Actinomycetes</taxon>
        <taxon>Pseudonocardiales</taxon>
        <taxon>Pseudonocardiaceae</taxon>
        <taxon>Pseudonocardia</taxon>
    </lineage>
</organism>
<evidence type="ECO:0000256" key="2">
    <source>
        <dbReference type="ARBA" id="ARBA00022475"/>
    </source>
</evidence>
<evidence type="ECO:0000256" key="3">
    <source>
        <dbReference type="ARBA" id="ARBA00022692"/>
    </source>
</evidence>
<feature type="domain" description="Type II secretion system protein GspF" evidence="8">
    <location>
        <begin position="121"/>
        <end position="218"/>
    </location>
</feature>
<evidence type="ECO:0000256" key="4">
    <source>
        <dbReference type="ARBA" id="ARBA00022989"/>
    </source>
</evidence>
<keyword evidence="10" id="KW-1185">Reference proteome</keyword>
<sequence>MNAMACAALAAAITCLPAPAGVGRFAALWPARSRRRGRQMWATGPILLGSCAGLLAAGPGGALAGALVAFTVRRRRASHQVSTIAATTSGQLADAVSRITEELRAGSHPAAALGGVRADGPLARDILAPAAAAARLGDSVSAALRRGSAHRPEIAPDVERIAVAWSLAERHGIPLAELLARAHHDIRWRVRFGATVRAQLAGPRATAHVLTALPLLGLGLGQLVGADPVAVLRGGVLGQVMLVTGVMLVTAGAAWSEHILRSAVP</sequence>
<name>A0ABX1R9H5_9PSEU</name>
<comment type="caution">
    <text evidence="9">The sequence shown here is derived from an EMBL/GenBank/DDBJ whole genome shotgun (WGS) entry which is preliminary data.</text>
</comment>